<dbReference type="Proteomes" id="UP001602245">
    <property type="component" value="Unassembled WGS sequence"/>
</dbReference>
<keyword evidence="1" id="KW-0812">Transmembrane</keyword>
<comment type="caution">
    <text evidence="2">The sequence shown here is derived from an EMBL/GenBank/DDBJ whole genome shotgun (WGS) entry which is preliminary data.</text>
</comment>
<dbReference type="RefSeq" id="WP_020516833.1">
    <property type="nucleotide sequence ID" value="NZ_JBIAZU010000005.1"/>
</dbReference>
<organism evidence="2 3">
    <name type="scientific">Paractinoplanes globisporus</name>
    <dbReference type="NCBI Taxonomy" id="113565"/>
    <lineage>
        <taxon>Bacteria</taxon>
        <taxon>Bacillati</taxon>
        <taxon>Actinomycetota</taxon>
        <taxon>Actinomycetes</taxon>
        <taxon>Micromonosporales</taxon>
        <taxon>Micromonosporaceae</taxon>
        <taxon>Paractinoplanes</taxon>
    </lineage>
</organism>
<proteinExistence type="predicted"/>
<name>A0ABW6WJD4_9ACTN</name>
<protein>
    <submittedName>
        <fullName evidence="2">Pilin</fullName>
    </submittedName>
</protein>
<dbReference type="InterPro" id="IPR043993">
    <property type="entry name" value="T4SS_pilin"/>
</dbReference>
<sequence length="97" mass="10383">MLLVLGAPPRAAFAAEPGSMVLAVDSVAQVFNNVRAWLMGLLFAWASLCLTIGFLRWTSGEPDEVEKGKRTLRNAAIGFAGALLTPLLLTIISKWVA</sequence>
<evidence type="ECO:0000313" key="2">
    <source>
        <dbReference type="EMBL" id="MFF5293001.1"/>
    </source>
</evidence>
<keyword evidence="3" id="KW-1185">Reference proteome</keyword>
<evidence type="ECO:0000313" key="3">
    <source>
        <dbReference type="Proteomes" id="UP001602245"/>
    </source>
</evidence>
<feature type="transmembrane region" description="Helical" evidence="1">
    <location>
        <begin position="38"/>
        <end position="55"/>
    </location>
</feature>
<gene>
    <name evidence="2" type="ORF">ACFY35_26470</name>
</gene>
<dbReference type="EMBL" id="JBIAZU010000005">
    <property type="protein sequence ID" value="MFF5293001.1"/>
    <property type="molecule type" value="Genomic_DNA"/>
</dbReference>
<dbReference type="Pfam" id="PF18895">
    <property type="entry name" value="T4SS_pilin"/>
    <property type="match status" value="1"/>
</dbReference>
<feature type="transmembrane region" description="Helical" evidence="1">
    <location>
        <begin position="76"/>
        <end position="96"/>
    </location>
</feature>
<keyword evidence="1" id="KW-1133">Transmembrane helix</keyword>
<keyword evidence="1" id="KW-0472">Membrane</keyword>
<reference evidence="2 3" key="1">
    <citation type="submission" date="2024-10" db="EMBL/GenBank/DDBJ databases">
        <title>The Natural Products Discovery Center: Release of the First 8490 Sequenced Strains for Exploring Actinobacteria Biosynthetic Diversity.</title>
        <authorList>
            <person name="Kalkreuter E."/>
            <person name="Kautsar S.A."/>
            <person name="Yang D."/>
            <person name="Bader C.D."/>
            <person name="Teijaro C.N."/>
            <person name="Fluegel L."/>
            <person name="Davis C.M."/>
            <person name="Simpson J.R."/>
            <person name="Lauterbach L."/>
            <person name="Steele A.D."/>
            <person name="Gui C."/>
            <person name="Meng S."/>
            <person name="Li G."/>
            <person name="Viehrig K."/>
            <person name="Ye F."/>
            <person name="Su P."/>
            <person name="Kiefer A.F."/>
            <person name="Nichols A."/>
            <person name="Cepeda A.J."/>
            <person name="Yan W."/>
            <person name="Fan B."/>
            <person name="Jiang Y."/>
            <person name="Adhikari A."/>
            <person name="Zheng C.-J."/>
            <person name="Schuster L."/>
            <person name="Cowan T.M."/>
            <person name="Smanski M.J."/>
            <person name="Chevrette M.G."/>
            <person name="De Carvalho L.P.S."/>
            <person name="Shen B."/>
        </authorList>
    </citation>
    <scope>NUCLEOTIDE SEQUENCE [LARGE SCALE GENOMIC DNA]</scope>
    <source>
        <strain evidence="2 3">NPDC000087</strain>
    </source>
</reference>
<accession>A0ABW6WJD4</accession>
<evidence type="ECO:0000256" key="1">
    <source>
        <dbReference type="SAM" id="Phobius"/>
    </source>
</evidence>